<feature type="compositionally biased region" description="Basic residues" evidence="1">
    <location>
        <begin position="600"/>
        <end position="612"/>
    </location>
</feature>
<reference evidence="2 3" key="1">
    <citation type="submission" date="2023-08" db="EMBL/GenBank/DDBJ databases">
        <authorList>
            <person name="Palmer J.M."/>
        </authorList>
    </citation>
    <scope>NUCLEOTIDE SEQUENCE [LARGE SCALE GENOMIC DNA]</scope>
    <source>
        <strain evidence="2 3">TWF481</strain>
    </source>
</reference>
<dbReference type="EMBL" id="JAVHJL010000011">
    <property type="protein sequence ID" value="KAK6496073.1"/>
    <property type="molecule type" value="Genomic_DNA"/>
</dbReference>
<dbReference type="Proteomes" id="UP001370758">
    <property type="component" value="Unassembled WGS sequence"/>
</dbReference>
<feature type="compositionally biased region" description="Gly residues" evidence="1">
    <location>
        <begin position="987"/>
        <end position="997"/>
    </location>
</feature>
<evidence type="ECO:0000256" key="1">
    <source>
        <dbReference type="SAM" id="MobiDB-lite"/>
    </source>
</evidence>
<comment type="caution">
    <text evidence="2">The sequence shown here is derived from an EMBL/GenBank/DDBJ whole genome shotgun (WGS) entry which is preliminary data.</text>
</comment>
<dbReference type="AlphaFoldDB" id="A0AAV9VSD5"/>
<keyword evidence="3" id="KW-1185">Reference proteome</keyword>
<name>A0AAV9VSD5_9PEZI</name>
<feature type="region of interest" description="Disordered" evidence="1">
    <location>
        <begin position="577"/>
        <end position="648"/>
    </location>
</feature>
<feature type="compositionally biased region" description="Basic and acidic residues" evidence="1">
    <location>
        <begin position="637"/>
        <end position="646"/>
    </location>
</feature>
<feature type="compositionally biased region" description="Basic residues" evidence="1">
    <location>
        <begin position="1"/>
        <end position="15"/>
    </location>
</feature>
<protein>
    <submittedName>
        <fullName evidence="2">Uncharacterized protein</fullName>
    </submittedName>
</protein>
<feature type="region of interest" description="Disordered" evidence="1">
    <location>
        <begin position="225"/>
        <end position="294"/>
    </location>
</feature>
<feature type="compositionally biased region" description="Pro residues" evidence="1">
    <location>
        <begin position="232"/>
        <end position="243"/>
    </location>
</feature>
<evidence type="ECO:0000313" key="3">
    <source>
        <dbReference type="Proteomes" id="UP001370758"/>
    </source>
</evidence>
<gene>
    <name evidence="2" type="ORF">TWF481_002097</name>
</gene>
<feature type="region of interest" description="Disordered" evidence="1">
    <location>
        <begin position="143"/>
        <end position="206"/>
    </location>
</feature>
<feature type="compositionally biased region" description="Low complexity" evidence="1">
    <location>
        <begin position="24"/>
        <end position="34"/>
    </location>
</feature>
<organism evidence="2 3">
    <name type="scientific">Arthrobotrys musiformis</name>
    <dbReference type="NCBI Taxonomy" id="47236"/>
    <lineage>
        <taxon>Eukaryota</taxon>
        <taxon>Fungi</taxon>
        <taxon>Dikarya</taxon>
        <taxon>Ascomycota</taxon>
        <taxon>Pezizomycotina</taxon>
        <taxon>Orbiliomycetes</taxon>
        <taxon>Orbiliales</taxon>
        <taxon>Orbiliaceae</taxon>
        <taxon>Arthrobotrys</taxon>
    </lineage>
</organism>
<feature type="region of interest" description="Disordered" evidence="1">
    <location>
        <begin position="1"/>
        <end position="89"/>
    </location>
</feature>
<sequence length="1028" mass="112040">MGKTKKAKAKAKREKKLQERIEALAEPALAPAPQEESESEEDQEGAGPSGQPLPFRQRARSPLNPMPPPPPRMQRYVQETPADRRRKELSFSWERAMSIAMRKEPDPATGHRVVTEDEVFGRNLTPEEKNELLRFLDEENITVDRVPYQGPPLPSTETDSAAVDRTAARSTQSSGDEVSRREMLPGRRPLFRGPLEGHPGSFRRPIVDANDPILAAAKREYDISRGRIPKPVSAPVPEPPSRLPEPEQVDDSNKTNTAQRPLPFFFKQPPPQAPSSSSSPSSSSRPHPHPAHKKSFSPSFIAGFLAADLDQATSPEVTRLLLPNRDRELAGKLRAEIITMSEYVAAFQQGPLDPDLEAELTAQAIASRDRFNALMTNQSPEYLAGFLDATQLSVHLEQIASAKQAAAAINAGIRVRPPQESPDDNTSSLEKIYNLRKEFIANMLKAAPHLAKTLFDHSIVTEDRSVRLWLENGEIRWATESPFTPYPELETVKGRFSRTHDCSGCDEEGEAACLKCLEEMDWDQLLDFAPTLGFPPIRRPKGWKPAVGVDVGPEVEAEEPTTVDDSSLLLESEVSNIGAQDRDEGLQDIEAPIAPEADKKKKKRNRKKKKKSATASTSQAGNGSQSANASSQQLDDTASHSDEGEHLTNPTAKSLHEQYQEFLPTVIPDGATFKYRPHGQPEREISAQEMRDILNEEVLLCAEEDPEFTTAVLKTMMAEISAEGSEPTKRMEGATTKAPTVASAGRAHPAQSQAKKGKEGAASKSAGMTPLEEYNLLRAQRLQLTLGIGRFVLESIRAGKRPCFDVSLDGRIEFGHADLLYPVRMHGGGSGAPNSTEVKMVTAPVININDRETPDIGGGVAGFIRDFKVPNLLAMQEMFRHVEVTEKSSVSEAKGNPVPKNNKAAVGGSPVHLGSQKYKIMLSGGPGEEGGYESVSPLATTITRALDTCEDVQTWVRTHNRNVAIRDVLGDDPLWPVDAGVPRRSTVGGGGVGGQRRGGPVASSSSGLSEEVGPERVALPHEGLELEG</sequence>
<proteinExistence type="predicted"/>
<feature type="region of interest" description="Disordered" evidence="1">
    <location>
        <begin position="890"/>
        <end position="909"/>
    </location>
</feature>
<evidence type="ECO:0000313" key="2">
    <source>
        <dbReference type="EMBL" id="KAK6496073.1"/>
    </source>
</evidence>
<feature type="compositionally biased region" description="Low complexity" evidence="1">
    <location>
        <begin position="274"/>
        <end position="285"/>
    </location>
</feature>
<feature type="region of interest" description="Disordered" evidence="1">
    <location>
        <begin position="981"/>
        <end position="1028"/>
    </location>
</feature>
<feature type="compositionally biased region" description="Low complexity" evidence="1">
    <location>
        <begin position="618"/>
        <end position="633"/>
    </location>
</feature>
<accession>A0AAV9VSD5</accession>
<feature type="region of interest" description="Disordered" evidence="1">
    <location>
        <begin position="723"/>
        <end position="766"/>
    </location>
</feature>
<feature type="compositionally biased region" description="Basic and acidic residues" evidence="1">
    <location>
        <begin position="1018"/>
        <end position="1028"/>
    </location>
</feature>
<feature type="compositionally biased region" description="Acidic residues" evidence="1">
    <location>
        <begin position="35"/>
        <end position="44"/>
    </location>
</feature>